<dbReference type="RefSeq" id="WP_013388104.1">
    <property type="nucleotide sequence ID" value="NC_014632.1"/>
</dbReference>
<dbReference type="HOGENOM" id="CLU_125018_0_1_0"/>
<evidence type="ECO:0008006" key="3">
    <source>
        <dbReference type="Google" id="ProtNLM"/>
    </source>
</evidence>
<sequence length="135" mass="15585">MKYIFIIMMLMNFRSYSSTVRVTGIEEKKAPVYMAVFETEDGFPYEVERGIFVWNGTPAEAKKGVVTNLSEGRYSIVIFQDSNGNGKMDRWFWGKPKEPYGISKAIKKPRRRPKFQDGAMDLDGNSVTEIRLWNP</sequence>
<keyword evidence="2" id="KW-1185">Reference proteome</keyword>
<dbReference type="AlphaFoldDB" id="E3H9P8"/>
<dbReference type="Pfam" id="PF09912">
    <property type="entry name" value="DUF2141"/>
    <property type="match status" value="1"/>
</dbReference>
<proteinExistence type="predicted"/>
<dbReference type="InterPro" id="IPR018673">
    <property type="entry name" value="DUF2141"/>
</dbReference>
<evidence type="ECO:0000313" key="1">
    <source>
        <dbReference type="EMBL" id="ADO83437.1"/>
    </source>
</evidence>
<accession>E3H9P8</accession>
<protein>
    <recommendedName>
        <fullName evidence="3">DUF2141 domain-containing protein</fullName>
    </recommendedName>
</protein>
<dbReference type="Proteomes" id="UP000006875">
    <property type="component" value="Chromosome"/>
</dbReference>
<evidence type="ECO:0000313" key="2">
    <source>
        <dbReference type="Proteomes" id="UP000006875"/>
    </source>
</evidence>
<organism evidence="1 2">
    <name type="scientific">Ilyobacter polytropus (strain ATCC 51220 / DSM 2926 / LMG 16218 / CuHBu1)</name>
    <dbReference type="NCBI Taxonomy" id="572544"/>
    <lineage>
        <taxon>Bacteria</taxon>
        <taxon>Fusobacteriati</taxon>
        <taxon>Fusobacteriota</taxon>
        <taxon>Fusobacteriia</taxon>
        <taxon>Fusobacteriales</taxon>
        <taxon>Fusobacteriaceae</taxon>
        <taxon>Ilyobacter</taxon>
    </lineage>
</organism>
<dbReference type="KEGG" id="ipo:Ilyop_1666"/>
<name>E3H9P8_ILYPC</name>
<dbReference type="OrthoDB" id="9788332at2"/>
<reference evidence="1 2" key="1">
    <citation type="journal article" date="2010" name="Stand. Genomic Sci.">
        <title>Complete genome sequence of Ilyobacter polytropus type strain (CuHbu1).</title>
        <authorList>
            <person name="Sikorski J."/>
            <person name="Chertkov O."/>
            <person name="Lapidus A."/>
            <person name="Nolan M."/>
            <person name="Lucas S."/>
            <person name="Del Rio T.G."/>
            <person name="Tice H."/>
            <person name="Cheng J.F."/>
            <person name="Tapia R."/>
            <person name="Han C."/>
            <person name="Goodwin L."/>
            <person name="Pitluck S."/>
            <person name="Liolios K."/>
            <person name="Ivanova N."/>
            <person name="Mavromatis K."/>
            <person name="Mikhailova N."/>
            <person name="Pati A."/>
            <person name="Chen A."/>
            <person name="Palaniappan K."/>
            <person name="Land M."/>
            <person name="Hauser L."/>
            <person name="Chang Y.J."/>
            <person name="Jeffries C.D."/>
            <person name="Brambilla E."/>
            <person name="Yasawong M."/>
            <person name="Rohde M."/>
            <person name="Pukall R."/>
            <person name="Spring S."/>
            <person name="Goker M."/>
            <person name="Woyke T."/>
            <person name="Bristow J."/>
            <person name="Eisen J.A."/>
            <person name="Markowitz V."/>
            <person name="Hugenholtz P."/>
            <person name="Kyrpides N.C."/>
            <person name="Klenk H.P."/>
        </authorList>
    </citation>
    <scope>NUCLEOTIDE SEQUENCE [LARGE SCALE GENOMIC DNA]</scope>
    <source>
        <strain evidence="2">ATCC 51220 / DSM 2926 / LMG 16218 / CuHBu1</strain>
    </source>
</reference>
<gene>
    <name evidence="1" type="ordered locus">Ilyop_1666</name>
</gene>
<dbReference type="EMBL" id="CP002281">
    <property type="protein sequence ID" value="ADO83437.1"/>
    <property type="molecule type" value="Genomic_DNA"/>
</dbReference>
<dbReference type="eggNOG" id="COG4704">
    <property type="taxonomic scope" value="Bacteria"/>
</dbReference>